<feature type="region of interest" description="Disordered" evidence="1">
    <location>
        <begin position="86"/>
        <end position="134"/>
    </location>
</feature>
<organism evidence="2 3">
    <name type="scientific">Cladosporium halotolerans</name>
    <dbReference type="NCBI Taxonomy" id="1052096"/>
    <lineage>
        <taxon>Eukaryota</taxon>
        <taxon>Fungi</taxon>
        <taxon>Dikarya</taxon>
        <taxon>Ascomycota</taxon>
        <taxon>Pezizomycotina</taxon>
        <taxon>Dothideomycetes</taxon>
        <taxon>Dothideomycetidae</taxon>
        <taxon>Cladosporiales</taxon>
        <taxon>Cladosporiaceae</taxon>
        <taxon>Cladosporium</taxon>
    </lineage>
</organism>
<dbReference type="RefSeq" id="XP_069225627.1">
    <property type="nucleotide sequence ID" value="XM_069377435.1"/>
</dbReference>
<dbReference type="AlphaFoldDB" id="A0AB34KGQ8"/>
<name>A0AB34KGQ8_9PEZI</name>
<dbReference type="SUPFAM" id="SSF102705">
    <property type="entry name" value="NIF3 (NGG1p interacting factor 3)-like"/>
    <property type="match status" value="1"/>
</dbReference>
<comment type="caution">
    <text evidence="2">The sequence shown here is derived from an EMBL/GenBank/DDBJ whole genome shotgun (WGS) entry which is preliminary data.</text>
</comment>
<sequence length="134" mass="14372">MNAFHPEEVERVAAAVGEVGGGCGGEVVYLTGAVREEGLRAARERGMLVICVGHRVCESWGIGYLAGRAREAWPGLEVVVVDEEEEIVPKKKKKEKGNGGKKGDERRGVGEARRGETERLQDDVDDGEEGGVAL</sequence>
<dbReference type="GeneID" id="96010273"/>
<evidence type="ECO:0000313" key="3">
    <source>
        <dbReference type="Proteomes" id="UP000803884"/>
    </source>
</evidence>
<dbReference type="InterPro" id="IPR036069">
    <property type="entry name" value="DUF34/NIF3_sf"/>
</dbReference>
<reference evidence="2 3" key="1">
    <citation type="journal article" date="2020" name="Microbiol. Resour. Announc.">
        <title>Draft Genome Sequence of a Cladosporium Species Isolated from the Mesophotic Ascidian Didemnum maculosum.</title>
        <authorList>
            <person name="Gioti A."/>
            <person name="Siaperas R."/>
            <person name="Nikolaivits E."/>
            <person name="Le Goff G."/>
            <person name="Ouazzani J."/>
            <person name="Kotoulas G."/>
            <person name="Topakas E."/>
        </authorList>
    </citation>
    <scope>NUCLEOTIDE SEQUENCE [LARGE SCALE GENOMIC DNA]</scope>
    <source>
        <strain evidence="2 3">TM138-S3</strain>
    </source>
</reference>
<evidence type="ECO:0000313" key="2">
    <source>
        <dbReference type="EMBL" id="KAL1582520.1"/>
    </source>
</evidence>
<protein>
    <submittedName>
        <fullName evidence="2">Uncharacterized protein</fullName>
    </submittedName>
</protein>
<dbReference type="EMBL" id="JAAQHG020000049">
    <property type="protein sequence ID" value="KAL1582520.1"/>
    <property type="molecule type" value="Genomic_DNA"/>
</dbReference>
<evidence type="ECO:0000256" key="1">
    <source>
        <dbReference type="SAM" id="MobiDB-lite"/>
    </source>
</evidence>
<dbReference type="Proteomes" id="UP000803884">
    <property type="component" value="Unassembled WGS sequence"/>
</dbReference>
<feature type="compositionally biased region" description="Acidic residues" evidence="1">
    <location>
        <begin position="123"/>
        <end position="134"/>
    </location>
</feature>
<gene>
    <name evidence="2" type="ORF">WHR41_08831</name>
</gene>
<feature type="compositionally biased region" description="Basic and acidic residues" evidence="1">
    <location>
        <begin position="96"/>
        <end position="122"/>
    </location>
</feature>
<proteinExistence type="predicted"/>
<accession>A0AB34KGQ8</accession>
<keyword evidence="3" id="KW-1185">Reference proteome</keyword>